<gene>
    <name evidence="2" type="ORF">Snoj_26230</name>
</gene>
<accession>A0ABQ3SKP6</accession>
<sequence>MQNYSVDEAAEILRCRPSHLRDNLSRLPHQKIGASVAFDEDELEMIKEMHRVRPASPPTASQPTHTAEQTSPNTLPAYAHIKPAGASRRHKGPTALRPTT</sequence>
<evidence type="ECO:0000313" key="3">
    <source>
        <dbReference type="Proteomes" id="UP000613974"/>
    </source>
</evidence>
<proteinExistence type="predicted"/>
<feature type="region of interest" description="Disordered" evidence="1">
    <location>
        <begin position="52"/>
        <end position="100"/>
    </location>
</feature>
<reference evidence="3" key="1">
    <citation type="submission" date="2023-07" db="EMBL/GenBank/DDBJ databases">
        <title>Whole genome shotgun sequence of Streptomyces nojiriensis NBRC 13794.</title>
        <authorList>
            <person name="Komaki H."/>
            <person name="Tamura T."/>
        </authorList>
    </citation>
    <scope>NUCLEOTIDE SEQUENCE [LARGE SCALE GENOMIC DNA]</scope>
    <source>
        <strain evidence="3">NBRC 13794</strain>
    </source>
</reference>
<feature type="compositionally biased region" description="Polar residues" evidence="1">
    <location>
        <begin position="58"/>
        <end position="74"/>
    </location>
</feature>
<dbReference type="EMBL" id="BNEC01000003">
    <property type="protein sequence ID" value="GHI68705.1"/>
    <property type="molecule type" value="Genomic_DNA"/>
</dbReference>
<evidence type="ECO:0000256" key="1">
    <source>
        <dbReference type="SAM" id="MobiDB-lite"/>
    </source>
</evidence>
<evidence type="ECO:0008006" key="4">
    <source>
        <dbReference type="Google" id="ProtNLM"/>
    </source>
</evidence>
<keyword evidence="3" id="KW-1185">Reference proteome</keyword>
<protein>
    <recommendedName>
        <fullName evidence="4">Helix-turn-helix domain-containing protein</fullName>
    </recommendedName>
</protein>
<evidence type="ECO:0000313" key="2">
    <source>
        <dbReference type="EMBL" id="GHI68705.1"/>
    </source>
</evidence>
<organism evidence="2 3">
    <name type="scientific">Streptomyces nojiriensis</name>
    <dbReference type="NCBI Taxonomy" id="66374"/>
    <lineage>
        <taxon>Bacteria</taxon>
        <taxon>Bacillati</taxon>
        <taxon>Actinomycetota</taxon>
        <taxon>Actinomycetes</taxon>
        <taxon>Kitasatosporales</taxon>
        <taxon>Streptomycetaceae</taxon>
        <taxon>Streptomyces</taxon>
    </lineage>
</organism>
<name>A0ABQ3SKP6_9ACTN</name>
<comment type="caution">
    <text evidence="2">The sequence shown here is derived from an EMBL/GenBank/DDBJ whole genome shotgun (WGS) entry which is preliminary data.</text>
</comment>
<dbReference type="Proteomes" id="UP000613974">
    <property type="component" value="Unassembled WGS sequence"/>
</dbReference>